<name>A0A841G0F2_9ACTN</name>
<dbReference type="Pfam" id="PF13416">
    <property type="entry name" value="SBP_bac_8"/>
    <property type="match status" value="1"/>
</dbReference>
<dbReference type="EMBL" id="JACHGT010000021">
    <property type="protein sequence ID" value="MBB6039252.1"/>
    <property type="molecule type" value="Genomic_DNA"/>
</dbReference>
<keyword evidence="3" id="KW-1185">Reference proteome</keyword>
<dbReference type="InterPro" id="IPR006059">
    <property type="entry name" value="SBP"/>
</dbReference>
<sequence length="444" mass="47295">MQTTFGRGRRALLAATLAAVVAAGAVGCSSGDSDEDAGGEVTLVLNTFGGGTAFAYDDVIPEFEAANPGIKVDYRIVSERFDDQFRPQLLQWLEAGSGAGDVVGIEEQGIGELMALPEYWTDLTQYGLDARKTDFPEWKWNLGVDADGKLAALGTDVGGMAMCYRKDLFEKAGLPTDRAEVSALWPTWEDFTKVGEGFKGKAGDAKFIDSPNTIYNVRMIQEAGAADGLTYFDQQGGYILDKTPAVRTAFDYVMELQSKGLLAGLRNWSDEWNAGMLSGGFATIGCPSWMLGVIQGNSGEENKGNWDVASVPGGSGNWGGSWLGVPTQSEHPEEAAKLVEFLTGKQGQVGAFKKGGNFPSSVSGATDTEVKAAVNPYFSDAPTGQIFGDSVASFKPVYFGKYHSAVRAVVEEVILGIIEGTYSADEGWGEFVKQGKQVVDEMGG</sequence>
<dbReference type="Gene3D" id="3.40.190.10">
    <property type="entry name" value="Periplasmic binding protein-like II"/>
    <property type="match status" value="1"/>
</dbReference>
<dbReference type="InterPro" id="IPR050490">
    <property type="entry name" value="Bact_solute-bd_prot1"/>
</dbReference>
<proteinExistence type="predicted"/>
<dbReference type="PROSITE" id="PS51257">
    <property type="entry name" value="PROKAR_LIPOPROTEIN"/>
    <property type="match status" value="1"/>
</dbReference>
<dbReference type="PANTHER" id="PTHR43649:SF32">
    <property type="entry name" value="SUGAR BINDING SECRETED PROTEIN"/>
    <property type="match status" value="1"/>
</dbReference>
<dbReference type="AlphaFoldDB" id="A0A841G0F2"/>
<reference evidence="2 3" key="1">
    <citation type="submission" date="2020-08" db="EMBL/GenBank/DDBJ databases">
        <title>Genomic Encyclopedia of Type Strains, Phase IV (KMG-IV): sequencing the most valuable type-strain genomes for metagenomic binning, comparative biology and taxonomic classification.</title>
        <authorList>
            <person name="Goeker M."/>
        </authorList>
    </citation>
    <scope>NUCLEOTIDE SEQUENCE [LARGE SCALE GENOMIC DNA]</scope>
    <source>
        <strain evidence="2 3">YIM 65646</strain>
    </source>
</reference>
<dbReference type="SUPFAM" id="SSF53850">
    <property type="entry name" value="Periplasmic binding protein-like II"/>
    <property type="match status" value="1"/>
</dbReference>
<dbReference type="Proteomes" id="UP000548476">
    <property type="component" value="Unassembled WGS sequence"/>
</dbReference>
<gene>
    <name evidence="2" type="ORF">HNR73_007146</name>
</gene>
<protein>
    <submittedName>
        <fullName evidence="2">Cellobiose transport system substrate-binding protein</fullName>
    </submittedName>
</protein>
<dbReference type="RefSeq" id="WP_184792350.1">
    <property type="nucleotide sequence ID" value="NZ_BONT01000079.1"/>
</dbReference>
<evidence type="ECO:0000313" key="2">
    <source>
        <dbReference type="EMBL" id="MBB6039252.1"/>
    </source>
</evidence>
<keyword evidence="1" id="KW-0732">Signal</keyword>
<feature type="signal peptide" evidence="1">
    <location>
        <begin position="1"/>
        <end position="25"/>
    </location>
</feature>
<comment type="caution">
    <text evidence="2">The sequence shown here is derived from an EMBL/GenBank/DDBJ whole genome shotgun (WGS) entry which is preliminary data.</text>
</comment>
<accession>A0A841G0F2</accession>
<evidence type="ECO:0000313" key="3">
    <source>
        <dbReference type="Proteomes" id="UP000548476"/>
    </source>
</evidence>
<organism evidence="2 3">
    <name type="scientific">Phytomonospora endophytica</name>
    <dbReference type="NCBI Taxonomy" id="714109"/>
    <lineage>
        <taxon>Bacteria</taxon>
        <taxon>Bacillati</taxon>
        <taxon>Actinomycetota</taxon>
        <taxon>Actinomycetes</taxon>
        <taxon>Micromonosporales</taxon>
        <taxon>Micromonosporaceae</taxon>
        <taxon>Phytomonospora</taxon>
    </lineage>
</organism>
<evidence type="ECO:0000256" key="1">
    <source>
        <dbReference type="SAM" id="SignalP"/>
    </source>
</evidence>
<dbReference type="PANTHER" id="PTHR43649">
    <property type="entry name" value="ARABINOSE-BINDING PROTEIN-RELATED"/>
    <property type="match status" value="1"/>
</dbReference>
<feature type="chain" id="PRO_5039496974" evidence="1">
    <location>
        <begin position="26"/>
        <end position="444"/>
    </location>
</feature>